<dbReference type="GeneID" id="14477333"/>
<evidence type="ECO:0000259" key="3">
    <source>
        <dbReference type="SMART" id="SM00507"/>
    </source>
</evidence>
<dbReference type="SMART" id="SM00507">
    <property type="entry name" value="HNHc"/>
    <property type="match status" value="1"/>
</dbReference>
<dbReference type="GO" id="GO:0004519">
    <property type="term" value="F:endonuclease activity"/>
    <property type="evidence" value="ECO:0007669"/>
    <property type="project" value="UniProtKB-KW"/>
</dbReference>
<evidence type="ECO:0000256" key="2">
    <source>
        <dbReference type="ARBA" id="ARBA00022801"/>
    </source>
</evidence>
<dbReference type="Pfam" id="PF01844">
    <property type="entry name" value="HNH"/>
    <property type="match status" value="1"/>
</dbReference>
<dbReference type="GO" id="GO:0016787">
    <property type="term" value="F:hydrolase activity"/>
    <property type="evidence" value="ECO:0007669"/>
    <property type="project" value="UniProtKB-KW"/>
</dbReference>
<evidence type="ECO:0000313" key="5">
    <source>
        <dbReference type="Proteomes" id="UP000011137"/>
    </source>
</evidence>
<dbReference type="RefSeq" id="YP_007378997.1">
    <property type="nucleotide sequence ID" value="NC_020158.1"/>
</dbReference>
<evidence type="ECO:0000256" key="1">
    <source>
        <dbReference type="ARBA" id="ARBA00022722"/>
    </source>
</evidence>
<dbReference type="Proteomes" id="UP000011137">
    <property type="component" value="Segment"/>
</dbReference>
<keyword evidence="5" id="KW-1185">Reference proteome</keyword>
<protein>
    <submittedName>
        <fullName evidence="4">HNH domain endonuclease</fullName>
    </submittedName>
</protein>
<keyword evidence="1" id="KW-0540">Nuclease</keyword>
<gene>
    <name evidence="4" type="primary">92</name>
    <name evidence="4" type="ORF">HVTV1_92</name>
</gene>
<reference evidence="4 5" key="1">
    <citation type="journal article" date="2013" name="J. Virol.">
        <title>Insights into head-tailed viruses infecting extremely halophilic archaea.</title>
        <authorList>
            <person name="Pietila M.K."/>
            <person name="Laurinmaki P."/>
            <person name="Russell D.A."/>
            <person name="Ko C.C."/>
            <person name="Jacobs-Sera D."/>
            <person name="Butcher S.J."/>
            <person name="Bamford D.H."/>
            <person name="Hendrix R.W."/>
        </authorList>
    </citation>
    <scope>NUCLEOTIDE SEQUENCE [LARGE SCALE GENOMIC DNA]</scope>
</reference>
<evidence type="ECO:0000313" key="4">
    <source>
        <dbReference type="EMBL" id="AGC34461.1"/>
    </source>
</evidence>
<dbReference type="Gene3D" id="1.10.30.50">
    <property type="match status" value="1"/>
</dbReference>
<dbReference type="GO" id="GO:0008270">
    <property type="term" value="F:zinc ion binding"/>
    <property type="evidence" value="ECO:0007669"/>
    <property type="project" value="InterPro"/>
</dbReference>
<dbReference type="OrthoDB" id="15816at10239"/>
<dbReference type="EMBL" id="KC117377">
    <property type="protein sequence ID" value="AGC34461.1"/>
    <property type="molecule type" value="Genomic_DNA"/>
</dbReference>
<dbReference type="PANTHER" id="PTHR41286:SF1">
    <property type="entry name" value="HNH NUCLEASE YAJD-RELATED"/>
    <property type="match status" value="1"/>
</dbReference>
<keyword evidence="4" id="KW-0255">Endonuclease</keyword>
<feature type="domain" description="HNH nuclease" evidence="3">
    <location>
        <begin position="14"/>
        <end position="72"/>
    </location>
</feature>
<dbReference type="InterPro" id="IPR002711">
    <property type="entry name" value="HNH"/>
</dbReference>
<accession>L7THZ2</accession>
<keyword evidence="2" id="KW-0378">Hydrolase</keyword>
<sequence length="98" mass="11535">MGYERRDYGETWQEKREEALERDNYECRICGKGQSIVEPLHVHHVVKVKKFDDPDNAHTRDNLITLCKTHHRLVETGRIECPDPEAIDEVDVDDVLDY</sequence>
<dbReference type="GO" id="GO:0003676">
    <property type="term" value="F:nucleic acid binding"/>
    <property type="evidence" value="ECO:0007669"/>
    <property type="project" value="InterPro"/>
</dbReference>
<dbReference type="KEGG" id="vg:14477333"/>
<name>L7THZ2_9CAUD</name>
<dbReference type="InterPro" id="IPR003615">
    <property type="entry name" value="HNH_nuc"/>
</dbReference>
<proteinExistence type="predicted"/>
<organism evidence="4 5">
    <name type="scientific">Haloarcula vallismortis tailed virus 1</name>
    <dbReference type="NCBI Taxonomy" id="1262528"/>
    <lineage>
        <taxon>Viruses</taxon>
        <taxon>Duplodnaviria</taxon>
        <taxon>Heunggongvirae</taxon>
        <taxon>Uroviricota</taxon>
        <taxon>Caudoviricetes</taxon>
        <taxon>Thumleimavirales</taxon>
        <taxon>Druskaviridae</taxon>
        <taxon>Tredecimvirus</taxon>
        <taxon>Tredecimvirus thailandense</taxon>
        <taxon>Tredecimvirus HVTV1</taxon>
    </lineage>
</organism>
<dbReference type="PANTHER" id="PTHR41286">
    <property type="entry name" value="HNH NUCLEASE YAJD-RELATED"/>
    <property type="match status" value="1"/>
</dbReference>